<name>B1VKK9_STRGG</name>
<dbReference type="Proteomes" id="UP000001685">
    <property type="component" value="Chromosome"/>
</dbReference>
<proteinExistence type="predicted"/>
<evidence type="ECO:0000313" key="1">
    <source>
        <dbReference type="EMBL" id="BAG16840.1"/>
    </source>
</evidence>
<sequence>MRRIRSLRPGSQPQQPVRVSIPRFVGRHLQHSVQLVPGLLVAGVGDPLQLAQVASRYRASSQQEPSVHGSLVQQLAQLHDVARCVGEIGQPVQSGLVTLIGQLTQGLPVGIHVRHDAMVQPCP</sequence>
<dbReference type="EMBL" id="AP009493">
    <property type="protein sequence ID" value="BAG16840.1"/>
    <property type="molecule type" value="Genomic_DNA"/>
</dbReference>
<gene>
    <name evidence="1" type="ordered locus">SGR_11t</name>
    <name evidence="2" type="ordered locus">SGR_7128t</name>
</gene>
<reference evidence="1" key="3">
    <citation type="journal article" date="2008" name="J. Biol. Chem.">
        <title>Phenolic lipids synthesized by type III polyketide synthase confer penicillin resistance on Streptomyces griseus.</title>
        <authorList>
            <person name="Funabashi M."/>
            <person name="Funa N."/>
            <person name="Horinouchi S."/>
        </authorList>
    </citation>
    <scope>NUCLEOTIDE SEQUENCE</scope>
    <source>
        <strain evidence="1">NBRC 13350</strain>
    </source>
</reference>
<reference evidence="1" key="2">
    <citation type="journal article" date="2008" name="J. Bacteriol.">
        <title>The genome sequence of the streptomycin-producing microorganism Streptomyces griseus IFO 13350.</title>
        <authorList>
            <person name="Ohnishi Y."/>
            <person name="Ishikawa J."/>
            <person name="Hara H."/>
            <person name="Suzuki H."/>
            <person name="Ikenoya M."/>
            <person name="Ikeda H."/>
            <person name="Yamashita A."/>
            <person name="Hattori M."/>
            <person name="Horinouchi S."/>
        </authorList>
    </citation>
    <scope>NUCLEOTIDE SEQUENCE</scope>
    <source>
        <strain evidence="1">NBRC 13350</strain>
    </source>
</reference>
<dbReference type="eggNOG" id="ENOG502ZXSB">
    <property type="taxonomic scope" value="Bacteria"/>
</dbReference>
<organism evidence="1 3">
    <name type="scientific">Streptomyces griseus subsp. griseus (strain JCM 4626 / CBS 651.72 / NBRC 13350 / KCC S-0626 / ISP 5235)</name>
    <dbReference type="NCBI Taxonomy" id="455632"/>
    <lineage>
        <taxon>Bacteria</taxon>
        <taxon>Bacillati</taxon>
        <taxon>Actinomycetota</taxon>
        <taxon>Actinomycetes</taxon>
        <taxon>Kitasatosporales</taxon>
        <taxon>Streptomycetaceae</taxon>
        <taxon>Streptomyces</taxon>
    </lineage>
</organism>
<dbReference type="EMBL" id="AP009493">
    <property type="protein sequence ID" value="BAG23955.1"/>
    <property type="molecule type" value="Genomic_DNA"/>
</dbReference>
<dbReference type="AlphaFoldDB" id="B1VKK9"/>
<dbReference type="HOGENOM" id="CLU_2013954_0_0_11"/>
<reference evidence="1" key="4">
    <citation type="journal article" date="2008" name="Microbiology">
        <title>Conditionally positive effect of the TetR-family transcriptional regulator AtrA on streptomycin production by Streptomyces griseus.</title>
        <authorList>
            <person name="Hirano S."/>
            <person name="Tanaka K."/>
            <person name="Ohnishi Y."/>
            <person name="Horinouchi S."/>
        </authorList>
    </citation>
    <scope>NUCLEOTIDE SEQUENCE</scope>
    <source>
        <strain evidence="1">NBRC 13350</strain>
    </source>
</reference>
<dbReference type="KEGG" id="sgr:SGR_11t"/>
<protein>
    <submittedName>
        <fullName evidence="1">Uncharacterized protein</fullName>
    </submittedName>
</protein>
<reference evidence="3" key="1">
    <citation type="journal article" date="2008" name="J. Bacteriol.">
        <title>Genome sequence of the streptomycin-producing microorganism Streptomyces griseus IFO 13350.</title>
        <authorList>
            <person name="Ohnishi Y."/>
            <person name="Ishikawa J."/>
            <person name="Hara H."/>
            <person name="Suzuki H."/>
            <person name="Ikenoya M."/>
            <person name="Ikeda H."/>
            <person name="Yamashita A."/>
            <person name="Hattori M."/>
            <person name="Horinouchi S."/>
        </authorList>
    </citation>
    <scope>NUCLEOTIDE SEQUENCE [LARGE SCALE GENOMIC DNA]</scope>
    <source>
        <strain evidence="3">JCM 4626 / NBRC 13350</strain>
    </source>
</reference>
<dbReference type="KEGG" id="sgr:SGR_7128t"/>
<accession>B1VKK9</accession>
<evidence type="ECO:0000313" key="2">
    <source>
        <dbReference type="EMBL" id="BAG23955.1"/>
    </source>
</evidence>
<evidence type="ECO:0000313" key="3">
    <source>
        <dbReference type="Proteomes" id="UP000001685"/>
    </source>
</evidence>